<evidence type="ECO:0000256" key="2">
    <source>
        <dbReference type="ARBA" id="ARBA00022679"/>
    </source>
</evidence>
<dbReference type="InterPro" id="IPR001830">
    <property type="entry name" value="Glyco_trans_20"/>
</dbReference>
<evidence type="ECO:0000313" key="5">
    <source>
        <dbReference type="Proteomes" id="UP001309876"/>
    </source>
</evidence>
<dbReference type="SUPFAM" id="SSF53756">
    <property type="entry name" value="UDP-Glycosyltransferase/glycogen phosphorylase"/>
    <property type="match status" value="1"/>
</dbReference>
<sequence>MPAGVENSKRADRRLLIVANRHPVTVKRTTDGQYSYNISSGGLVTGLSGLPPSLKDNSVYYGWPGIDVPPQEVEEVEAGMADKGGVPLWIDGRLMDMHYNGYSNSIVWPLFHYHANEMTFEEGPWEAYVKVNRLFAKKVAEDVRDNDIVWIHDYHLMLMPKMLREEMRNLNKKVRNLKVGFFLHIPWPSSMEFMKLPYREEVLESLLNADLCGFHTYDYARHFLSACHKILGLTTSPNGVMFDGRNVHVGAFPIGINPEKEVSAMKKENVISRVKELKEGSFKDKTVVISVDRLDYIKGLPHKFHAFDMFLENNPDFVGHAVLLQIVVPSRQDVKEYQILRSHISELAGRINAKYGTVTYQPIVYRHTSVPHDELVAMYALADACFVTSTRDGMNLVSYEYIACQYENHGQLVISEFAGAAQSMKGSIVINPWDTNDMIAALRKALTMSEAKKEENWKKMWDYVNTYTSANWGISFVDELTSIGTGEMPDVLTRQASDSGSDNEINGMNRGTDGVDKTESEHDQRNQPVIVQRDRMDSAGSGQLGFSDPAERMAPEAGAAVNGVSS</sequence>
<proteinExistence type="predicted"/>
<dbReference type="Pfam" id="PF00982">
    <property type="entry name" value="Glyco_transf_20"/>
    <property type="match status" value="1"/>
</dbReference>
<comment type="caution">
    <text evidence="4">The sequence shown here is derived from an EMBL/GenBank/DDBJ whole genome shotgun (WGS) entry which is preliminary data.</text>
</comment>
<dbReference type="PANTHER" id="PTHR10788">
    <property type="entry name" value="TREHALOSE-6-PHOSPHATE SYNTHASE"/>
    <property type="match status" value="1"/>
</dbReference>
<dbReference type="EMBL" id="JAVRRJ010000003">
    <property type="protein sequence ID" value="KAK5086773.1"/>
    <property type="molecule type" value="Genomic_DNA"/>
</dbReference>
<dbReference type="Gene3D" id="3.40.50.2000">
    <property type="entry name" value="Glycogen Phosphorylase B"/>
    <property type="match status" value="2"/>
</dbReference>
<dbReference type="GO" id="GO:0005946">
    <property type="term" value="C:alpha,alpha-trehalose-phosphate synthase complex (UDP-forming)"/>
    <property type="evidence" value="ECO:0007669"/>
    <property type="project" value="TreeGrafter"/>
</dbReference>
<feature type="compositionally biased region" description="Basic and acidic residues" evidence="3">
    <location>
        <begin position="513"/>
        <end position="525"/>
    </location>
</feature>
<reference evidence="4 5" key="1">
    <citation type="submission" date="2023-08" db="EMBL/GenBank/DDBJ databases">
        <title>Black Yeasts Isolated from many extreme environments.</title>
        <authorList>
            <person name="Coleine C."/>
            <person name="Stajich J.E."/>
            <person name="Selbmann L."/>
        </authorList>
    </citation>
    <scope>NUCLEOTIDE SEQUENCE [LARGE SCALE GENOMIC DNA]</scope>
    <source>
        <strain evidence="4 5">CCFEE 5910</strain>
    </source>
</reference>
<dbReference type="PANTHER" id="PTHR10788:SF75">
    <property type="entry name" value="SYNTHASE SUBUNIT OF TREHALOSE-6-PHOSPHATE SYNTHASE_PHOSPHATASE COMPLEX (EUROFUNG)"/>
    <property type="match status" value="1"/>
</dbReference>
<evidence type="ECO:0000256" key="3">
    <source>
        <dbReference type="SAM" id="MobiDB-lite"/>
    </source>
</evidence>
<dbReference type="GO" id="GO:0003825">
    <property type="term" value="F:alpha,alpha-trehalose-phosphate synthase (UDP-forming) activity"/>
    <property type="evidence" value="ECO:0007669"/>
    <property type="project" value="TreeGrafter"/>
</dbReference>
<dbReference type="FunFam" id="3.40.50.2000:FF:000010">
    <property type="entry name" value="Alpha,alpha-trehalose-phosphate synthase"/>
    <property type="match status" value="1"/>
</dbReference>
<dbReference type="GO" id="GO:0005829">
    <property type="term" value="C:cytosol"/>
    <property type="evidence" value="ECO:0007669"/>
    <property type="project" value="TreeGrafter"/>
</dbReference>
<name>A0AAN7Y729_9EURO</name>
<dbReference type="AlphaFoldDB" id="A0AAN7Y729"/>
<dbReference type="GO" id="GO:0034605">
    <property type="term" value="P:cellular response to heat"/>
    <property type="evidence" value="ECO:0007669"/>
    <property type="project" value="TreeGrafter"/>
</dbReference>
<dbReference type="GO" id="GO:0005992">
    <property type="term" value="P:trehalose biosynthetic process"/>
    <property type="evidence" value="ECO:0007669"/>
    <property type="project" value="InterPro"/>
</dbReference>
<organism evidence="4 5">
    <name type="scientific">Lithohypha guttulata</name>
    <dbReference type="NCBI Taxonomy" id="1690604"/>
    <lineage>
        <taxon>Eukaryota</taxon>
        <taxon>Fungi</taxon>
        <taxon>Dikarya</taxon>
        <taxon>Ascomycota</taxon>
        <taxon>Pezizomycotina</taxon>
        <taxon>Eurotiomycetes</taxon>
        <taxon>Chaetothyriomycetidae</taxon>
        <taxon>Chaetothyriales</taxon>
        <taxon>Trichomeriaceae</taxon>
        <taxon>Lithohypha</taxon>
    </lineage>
</organism>
<keyword evidence="2" id="KW-0808">Transferase</keyword>
<keyword evidence="5" id="KW-1185">Reference proteome</keyword>
<dbReference type="Proteomes" id="UP001309876">
    <property type="component" value="Unassembled WGS sequence"/>
</dbReference>
<feature type="region of interest" description="Disordered" evidence="3">
    <location>
        <begin position="494"/>
        <end position="566"/>
    </location>
</feature>
<keyword evidence="1" id="KW-0328">Glycosyltransferase</keyword>
<evidence type="ECO:0000313" key="4">
    <source>
        <dbReference type="EMBL" id="KAK5086773.1"/>
    </source>
</evidence>
<accession>A0AAN7Y729</accession>
<feature type="compositionally biased region" description="Polar residues" evidence="3">
    <location>
        <begin position="494"/>
        <end position="506"/>
    </location>
</feature>
<gene>
    <name evidence="4" type="primary">TPS1</name>
    <name evidence="4" type="ORF">LTR05_003941</name>
</gene>
<dbReference type="GO" id="GO:0004805">
    <property type="term" value="F:trehalose-phosphatase activity"/>
    <property type="evidence" value="ECO:0007669"/>
    <property type="project" value="TreeGrafter"/>
</dbReference>
<evidence type="ECO:0000256" key="1">
    <source>
        <dbReference type="ARBA" id="ARBA00022676"/>
    </source>
</evidence>
<dbReference type="FunFam" id="3.40.50.2000:FF:000035">
    <property type="entry name" value="Trehalose-6-phosphate synthase"/>
    <property type="match status" value="1"/>
</dbReference>
<protein>
    <submittedName>
        <fullName evidence="4">Trehalose-6-P synthase/phosphatase complex synthase subunit</fullName>
    </submittedName>
</protein>
<dbReference type="CDD" id="cd03788">
    <property type="entry name" value="GT20_TPS"/>
    <property type="match status" value="1"/>
</dbReference>